<protein>
    <submittedName>
        <fullName evidence="2">Multisubunit potassium/proton antiporter PhaG subunit</fullName>
    </submittedName>
</protein>
<dbReference type="Pfam" id="PF03334">
    <property type="entry name" value="PhaG_MnhG_YufB"/>
    <property type="match status" value="1"/>
</dbReference>
<name>A0A366DKG2_9HYPH</name>
<reference evidence="2 3" key="1">
    <citation type="submission" date="2018-06" db="EMBL/GenBank/DDBJ databases">
        <title>Genomic Encyclopedia of Type Strains, Phase IV (KMG-IV): sequencing the most valuable type-strain genomes for metagenomic binning, comparative biology and taxonomic classification.</title>
        <authorList>
            <person name="Goeker M."/>
        </authorList>
    </citation>
    <scope>NUCLEOTIDE SEQUENCE [LARGE SCALE GENOMIC DNA]</scope>
    <source>
        <strain evidence="2 3">DSM 25619</strain>
    </source>
</reference>
<dbReference type="Proteomes" id="UP000252893">
    <property type="component" value="Unassembled WGS sequence"/>
</dbReference>
<feature type="transmembrane region" description="Helical" evidence="1">
    <location>
        <begin position="74"/>
        <end position="94"/>
    </location>
</feature>
<dbReference type="AlphaFoldDB" id="A0A366DKG2"/>
<evidence type="ECO:0000256" key="1">
    <source>
        <dbReference type="SAM" id="Phobius"/>
    </source>
</evidence>
<keyword evidence="1" id="KW-0472">Membrane</keyword>
<dbReference type="EMBL" id="QNRH01000012">
    <property type="protein sequence ID" value="RBO90562.1"/>
    <property type="molecule type" value="Genomic_DNA"/>
</dbReference>
<keyword evidence="1" id="KW-0812">Transmembrane</keyword>
<sequence>MSHTLELPLWAAILVSVFLLAGALITMIGAIGLVRFKLFYERIHAPTLGTTFGVGGILIASIIFFTVLQSRPVLHELLITAFVFVTTPVTLMLLTRATMHRDKTDDSRQLPTSTDLY</sequence>
<organism evidence="2 3">
    <name type="scientific">Pseudochrobactrum asaccharolyticum</name>
    <dbReference type="NCBI Taxonomy" id="354351"/>
    <lineage>
        <taxon>Bacteria</taxon>
        <taxon>Pseudomonadati</taxon>
        <taxon>Pseudomonadota</taxon>
        <taxon>Alphaproteobacteria</taxon>
        <taxon>Hyphomicrobiales</taxon>
        <taxon>Brucellaceae</taxon>
        <taxon>Pseudochrobactrum</taxon>
    </lineage>
</organism>
<dbReference type="RefSeq" id="WP_113946164.1">
    <property type="nucleotide sequence ID" value="NZ_JBHEEG010000011.1"/>
</dbReference>
<comment type="caution">
    <text evidence="2">The sequence shown here is derived from an EMBL/GenBank/DDBJ whole genome shotgun (WGS) entry which is preliminary data.</text>
</comment>
<keyword evidence="3" id="KW-1185">Reference proteome</keyword>
<dbReference type="OrthoDB" id="4427992at2"/>
<proteinExistence type="predicted"/>
<keyword evidence="1" id="KW-1133">Transmembrane helix</keyword>
<dbReference type="PANTHER" id="PTHR34703:SF1">
    <property type="entry name" value="ANTIPORTER SUBUNIT MNHG2-RELATED"/>
    <property type="match status" value="1"/>
</dbReference>
<gene>
    <name evidence="2" type="ORF">DFR47_11232</name>
</gene>
<dbReference type="PANTHER" id="PTHR34703">
    <property type="entry name" value="ANTIPORTER SUBUNIT MNHG2-RELATED"/>
    <property type="match status" value="1"/>
</dbReference>
<dbReference type="GO" id="GO:0015385">
    <property type="term" value="F:sodium:proton antiporter activity"/>
    <property type="evidence" value="ECO:0007669"/>
    <property type="project" value="TreeGrafter"/>
</dbReference>
<accession>A0A366DKG2</accession>
<evidence type="ECO:0000313" key="2">
    <source>
        <dbReference type="EMBL" id="RBO90562.1"/>
    </source>
</evidence>
<evidence type="ECO:0000313" key="3">
    <source>
        <dbReference type="Proteomes" id="UP000252893"/>
    </source>
</evidence>
<dbReference type="InterPro" id="IPR005133">
    <property type="entry name" value="PhaG_MnhG_YufB"/>
</dbReference>
<feature type="transmembrane region" description="Helical" evidence="1">
    <location>
        <begin position="48"/>
        <end position="68"/>
    </location>
</feature>
<dbReference type="NCBIfam" id="TIGR01300">
    <property type="entry name" value="CPA3_mnhG_phaG"/>
    <property type="match status" value="1"/>
</dbReference>
<feature type="transmembrane region" description="Helical" evidence="1">
    <location>
        <begin position="12"/>
        <end position="36"/>
    </location>
</feature>